<evidence type="ECO:0000256" key="2">
    <source>
        <dbReference type="ARBA" id="ARBA00006285"/>
    </source>
</evidence>
<dbReference type="InterPro" id="IPR012291">
    <property type="entry name" value="CBM2_carb-bd_dom_sf"/>
</dbReference>
<keyword evidence="10" id="KW-0732">Signal</keyword>
<keyword evidence="4" id="KW-0378">Hydrolase</keyword>
<dbReference type="SUPFAM" id="SSF51445">
    <property type="entry name" value="(Trans)glycosidases"/>
    <property type="match status" value="1"/>
</dbReference>
<dbReference type="EC" id="3.2.1.52" evidence="3"/>
<dbReference type="EMBL" id="PYEP01000001">
    <property type="protein sequence ID" value="PSN09474.1"/>
    <property type="molecule type" value="Genomic_DNA"/>
</dbReference>
<proteinExistence type="inferred from homology"/>
<comment type="caution">
    <text evidence="12">The sequence shown here is derived from an EMBL/GenBank/DDBJ whole genome shotgun (WGS) entry which is preliminary data.</text>
</comment>
<dbReference type="InterPro" id="IPR025705">
    <property type="entry name" value="Beta_hexosaminidase_sua/sub"/>
</dbReference>
<dbReference type="PRINTS" id="PR00738">
    <property type="entry name" value="GLHYDRLASE20"/>
</dbReference>
<feature type="chain" id="PRO_5015191336" description="beta-N-acetylhexosaminidase" evidence="10">
    <location>
        <begin position="25"/>
        <end position="885"/>
    </location>
</feature>
<dbReference type="PANTHER" id="PTHR22600">
    <property type="entry name" value="BETA-HEXOSAMINIDASE"/>
    <property type="match status" value="1"/>
</dbReference>
<evidence type="ECO:0000256" key="7">
    <source>
        <dbReference type="ARBA" id="ARBA00033000"/>
    </source>
</evidence>
<evidence type="ECO:0000313" key="13">
    <source>
        <dbReference type="Proteomes" id="UP000240212"/>
    </source>
</evidence>
<gene>
    <name evidence="12" type="ORF">C7G83_01625</name>
</gene>
<feature type="domain" description="Chitobiase/beta-hexosaminidases N-terminal" evidence="11">
    <location>
        <begin position="33"/>
        <end position="193"/>
    </location>
</feature>
<dbReference type="Pfam" id="PF00728">
    <property type="entry name" value="Glyco_hydro_20"/>
    <property type="match status" value="1"/>
</dbReference>
<name>A0A2P8VPI9_9ENTR</name>
<dbReference type="InterPro" id="IPR004867">
    <property type="entry name" value="CHB_C_dom"/>
</dbReference>
<organism evidence="12 13">
    <name type="scientific">Siccibacter turicensis</name>
    <dbReference type="NCBI Taxonomy" id="357233"/>
    <lineage>
        <taxon>Bacteria</taxon>
        <taxon>Pseudomonadati</taxon>
        <taxon>Pseudomonadota</taxon>
        <taxon>Gammaproteobacteria</taxon>
        <taxon>Enterobacterales</taxon>
        <taxon>Enterobacteriaceae</taxon>
        <taxon>Siccibacter</taxon>
    </lineage>
</organism>
<dbReference type="CDD" id="cd06569">
    <property type="entry name" value="GH20_Sm-chitobiase-like"/>
    <property type="match status" value="1"/>
</dbReference>
<evidence type="ECO:0000313" key="12">
    <source>
        <dbReference type="EMBL" id="PSN09474.1"/>
    </source>
</evidence>
<evidence type="ECO:0000256" key="4">
    <source>
        <dbReference type="ARBA" id="ARBA00022801"/>
    </source>
</evidence>
<dbReference type="Gene3D" id="2.60.40.10">
    <property type="entry name" value="Immunoglobulins"/>
    <property type="match status" value="1"/>
</dbReference>
<feature type="active site" description="Proton donor" evidence="8">
    <location>
        <position position="538"/>
    </location>
</feature>
<evidence type="ECO:0000256" key="5">
    <source>
        <dbReference type="ARBA" id="ARBA00023295"/>
    </source>
</evidence>
<dbReference type="InterPro" id="IPR013783">
    <property type="entry name" value="Ig-like_fold"/>
</dbReference>
<dbReference type="GO" id="GO:0016020">
    <property type="term" value="C:membrane"/>
    <property type="evidence" value="ECO:0007669"/>
    <property type="project" value="TreeGrafter"/>
</dbReference>
<comment type="catalytic activity">
    <reaction evidence="1">
        <text>Hydrolysis of terminal non-reducing N-acetyl-D-hexosamine residues in N-acetyl-beta-D-hexosaminides.</text>
        <dbReference type="EC" id="3.2.1.52"/>
    </reaction>
</comment>
<dbReference type="GO" id="GO:0005975">
    <property type="term" value="P:carbohydrate metabolic process"/>
    <property type="evidence" value="ECO:0007669"/>
    <property type="project" value="InterPro"/>
</dbReference>
<evidence type="ECO:0000259" key="11">
    <source>
        <dbReference type="SMART" id="SM01081"/>
    </source>
</evidence>
<dbReference type="SUPFAM" id="SSF81296">
    <property type="entry name" value="E set domains"/>
    <property type="match status" value="1"/>
</dbReference>
<dbReference type="Pfam" id="PF03174">
    <property type="entry name" value="CHB_HEX_C"/>
    <property type="match status" value="1"/>
</dbReference>
<feature type="signal peptide" evidence="10">
    <location>
        <begin position="1"/>
        <end position="24"/>
    </location>
</feature>
<reference evidence="12 13" key="1">
    <citation type="submission" date="2018-03" db="EMBL/GenBank/DDBJ databases">
        <title>Draft genome sequence of the first documented clinical Siccibacter turicensis isolate in Austria.</title>
        <authorList>
            <person name="Lepuschitz S."/>
            <person name="Pekard-Amenitsch S."/>
            <person name="Haunold R."/>
            <person name="Schill S."/>
            <person name="Mach R."/>
            <person name="Allerberger F."/>
            <person name="Ruppitsch W."/>
            <person name="Forsythe S.J."/>
        </authorList>
    </citation>
    <scope>NUCLEOTIDE SEQUENCE [LARGE SCALE GENOMIC DNA]</scope>
    <source>
        <strain evidence="12 13">6100069499-17</strain>
    </source>
</reference>
<dbReference type="Gene3D" id="3.20.20.80">
    <property type="entry name" value="Glycosidases"/>
    <property type="match status" value="1"/>
</dbReference>
<dbReference type="AlphaFoldDB" id="A0A2P8VPI9"/>
<sequence length="885" mass="97602">MKAFNLSVVASALMGLLGSGVALAGQETVDSISTFTLNYTINDNHAVQHGVDCAALGADWASCNKATITLTNNGDAVTDREWTIWFHSIRRILRVDNPQFRVTHVMGDLHKLEPTDAFTGFPAGQQTVIPIVNEYWQLFITDVLPRWYVTADDATPKTIASTDTEDLTQFVTPLGEQWKRTPDDKNVLMTAEARFDKNSEVKVLNAPALRGQIVPTPLTLHVQGQDIDLAQGVKLDLAALSPESQQAILQRFTQLGVNTEGRWPVRTAIAADAFSGEMAKPGAYRLTIGKHEAVVTGIDRAGVFYGLQSLLSLIPANGAPTIPALEASDAPRFDYRAIHLDVGRNFHTKAAVLRLLDQMGAYKLNKFHFHLSDDEGWRIEIPGLPELTEVGGRRCHDLSERTCLLPQLGSGPDTSNNGSGFFTRADYIDIVKYAAARQIEVIPEIDMPAHARAAVMSMEARFDRLMKAGDEKGAGEFRLLDPTDTSNTTGVQYYNRTGYLNPCLEASGRFVDKVIGEIQKMHREAGQPLTTWHFGGDEAKNIYLGTGYTDKTRPEAGKGVIDQSIQDKPWAKSAACQKMVKAGTVADVDHLSSYFGVEVSKLVNAHGIEAMQAWQDGLKDAKDASVFGTRHVNVNFWDTLYWGGFDTANDWANKGFRVVISNPDYVYLDFPNEVNPQESGYYWGTRFSDERKIFSFAPDNLPQNAETSVDRDGNAFSATSDKPWPGAYGLSAQLWSEVVRTDKQMEYMIYPRLIAVAERAWHRAAWEQDYTVGREYKGGETHFVDVNALAQDWARFAGVIGSRELAKLDKAGVQYRLPVPGARIVGGKLAANTSLPGLAVEYSTDGGKNWQRYDDKQRPAVSGAVQVRSVSPDGKRVSRVDHVKG</sequence>
<protein>
    <recommendedName>
        <fullName evidence="3">beta-N-acetylhexosaminidase</fullName>
        <ecNumber evidence="3">3.2.1.52</ecNumber>
    </recommendedName>
    <alternativeName>
        <fullName evidence="6">Beta-N-acetylhexosaminidase</fullName>
    </alternativeName>
    <alternativeName>
        <fullName evidence="7">N-acetyl-beta-glucosaminidase</fullName>
    </alternativeName>
</protein>
<accession>A0A2P8VPI9</accession>
<dbReference type="InterPro" id="IPR015883">
    <property type="entry name" value="Glyco_hydro_20_cat"/>
</dbReference>
<dbReference type="SMART" id="SM01081">
    <property type="entry name" value="CHB_HEX"/>
    <property type="match status" value="1"/>
</dbReference>
<dbReference type="InterPro" id="IPR008965">
    <property type="entry name" value="CBM2/CBM3_carb-bd_dom_sf"/>
</dbReference>
<evidence type="ECO:0000256" key="9">
    <source>
        <dbReference type="SAM" id="MobiDB-lite"/>
    </source>
</evidence>
<evidence type="ECO:0000256" key="3">
    <source>
        <dbReference type="ARBA" id="ARBA00012663"/>
    </source>
</evidence>
<dbReference type="InterPro" id="IPR015882">
    <property type="entry name" value="HEX_bac_N"/>
</dbReference>
<dbReference type="RefSeq" id="WP_106875983.1">
    <property type="nucleotide sequence ID" value="NZ_PYEP01000001.1"/>
</dbReference>
<evidence type="ECO:0000256" key="8">
    <source>
        <dbReference type="PIRSR" id="PIRSR625705-1"/>
    </source>
</evidence>
<dbReference type="InterPro" id="IPR014756">
    <property type="entry name" value="Ig_E-set"/>
</dbReference>
<dbReference type="SUPFAM" id="SSF49384">
    <property type="entry name" value="Carbohydrate-binding domain"/>
    <property type="match status" value="1"/>
</dbReference>
<dbReference type="InterPro" id="IPR017853">
    <property type="entry name" value="GH"/>
</dbReference>
<dbReference type="Pfam" id="PF02838">
    <property type="entry name" value="Glyco_hydro_20b"/>
    <property type="match status" value="1"/>
</dbReference>
<evidence type="ECO:0000256" key="10">
    <source>
        <dbReference type="SAM" id="SignalP"/>
    </source>
</evidence>
<evidence type="ECO:0000256" key="6">
    <source>
        <dbReference type="ARBA" id="ARBA00030512"/>
    </source>
</evidence>
<dbReference type="Proteomes" id="UP000240212">
    <property type="component" value="Unassembled WGS sequence"/>
</dbReference>
<keyword evidence="13" id="KW-1185">Reference proteome</keyword>
<dbReference type="PANTHER" id="PTHR22600:SF57">
    <property type="entry name" value="BETA-N-ACETYLHEXOSAMINIDASE"/>
    <property type="match status" value="1"/>
</dbReference>
<dbReference type="GO" id="GO:0030203">
    <property type="term" value="P:glycosaminoglycan metabolic process"/>
    <property type="evidence" value="ECO:0007669"/>
    <property type="project" value="TreeGrafter"/>
</dbReference>
<dbReference type="GO" id="GO:0030247">
    <property type="term" value="F:polysaccharide binding"/>
    <property type="evidence" value="ECO:0007669"/>
    <property type="project" value="InterPro"/>
</dbReference>
<dbReference type="SUPFAM" id="SSF55545">
    <property type="entry name" value="beta-N-acetylhexosaminidase-like domain"/>
    <property type="match status" value="1"/>
</dbReference>
<dbReference type="CDD" id="cd02847">
    <property type="entry name" value="E_set_Chitobiase_C"/>
    <property type="match status" value="1"/>
</dbReference>
<feature type="region of interest" description="Disordered" evidence="9">
    <location>
        <begin position="861"/>
        <end position="885"/>
    </location>
</feature>
<dbReference type="GO" id="GO:0004563">
    <property type="term" value="F:beta-N-acetylhexosaminidase activity"/>
    <property type="evidence" value="ECO:0007669"/>
    <property type="project" value="UniProtKB-EC"/>
</dbReference>
<feature type="compositionally biased region" description="Basic and acidic residues" evidence="9">
    <location>
        <begin position="873"/>
        <end position="885"/>
    </location>
</feature>
<dbReference type="OrthoDB" id="9763537at2"/>
<comment type="similarity">
    <text evidence="2">Belongs to the glycosyl hydrolase 20 family.</text>
</comment>
<dbReference type="Gene3D" id="3.30.379.10">
    <property type="entry name" value="Chitobiase/beta-hexosaminidase domain 2-like"/>
    <property type="match status" value="1"/>
</dbReference>
<evidence type="ECO:0000256" key="1">
    <source>
        <dbReference type="ARBA" id="ARBA00001231"/>
    </source>
</evidence>
<dbReference type="STRING" id="1388748.GCA_000463155_01602"/>
<dbReference type="Gene3D" id="2.60.40.290">
    <property type="match status" value="1"/>
</dbReference>
<keyword evidence="5" id="KW-0326">Glycosidase</keyword>
<dbReference type="Pfam" id="PF03173">
    <property type="entry name" value="CHB_HEX"/>
    <property type="match status" value="1"/>
</dbReference>
<dbReference type="InterPro" id="IPR004866">
    <property type="entry name" value="CHB/HEX_N_dom"/>
</dbReference>
<dbReference type="InterPro" id="IPR029018">
    <property type="entry name" value="Hex-like_dom2"/>
</dbReference>